<gene>
    <name evidence="11" type="ORF">IMZ08_19590</name>
</gene>
<dbReference type="SUPFAM" id="SSF53955">
    <property type="entry name" value="Lysozyme-like"/>
    <property type="match status" value="1"/>
</dbReference>
<keyword evidence="6" id="KW-0511">Multifunctional enzyme</keyword>
<evidence type="ECO:0000256" key="7">
    <source>
        <dbReference type="ARBA" id="ARBA00034000"/>
    </source>
</evidence>
<evidence type="ECO:0000313" key="11">
    <source>
        <dbReference type="EMBL" id="MBE4910244.1"/>
    </source>
</evidence>
<dbReference type="InterPro" id="IPR050396">
    <property type="entry name" value="Glycosyltr_51/Transpeptidase"/>
</dbReference>
<proteinExistence type="predicted"/>
<dbReference type="PANTHER" id="PTHR32282:SF29">
    <property type="entry name" value="PENICILLIN-BINDING PROTEIN 1A"/>
    <property type="match status" value="1"/>
</dbReference>
<dbReference type="SUPFAM" id="SSF49265">
    <property type="entry name" value="Fibronectin type III"/>
    <property type="match status" value="1"/>
</dbReference>
<dbReference type="Proteomes" id="UP001516662">
    <property type="component" value="Unassembled WGS sequence"/>
</dbReference>
<dbReference type="NCBIfam" id="TIGR02074">
    <property type="entry name" value="PBP_1a_fam"/>
    <property type="match status" value="1"/>
</dbReference>
<comment type="catalytic activity">
    <reaction evidence="7">
        <text>Preferential cleavage: (Ac)2-L-Lys-D-Ala-|-D-Ala. Also transpeptidation of peptidyl-alanyl moieties that are N-acyl substituents of D-alanine.</text>
        <dbReference type="EC" id="3.4.16.4"/>
    </reaction>
</comment>
<evidence type="ECO:0000256" key="8">
    <source>
        <dbReference type="ARBA" id="ARBA00049902"/>
    </source>
</evidence>
<dbReference type="Pfam" id="PF00912">
    <property type="entry name" value="Transgly"/>
    <property type="match status" value="1"/>
</dbReference>
<dbReference type="InterPro" id="IPR036950">
    <property type="entry name" value="PBP_transglycosylase"/>
</dbReference>
<comment type="catalytic activity">
    <reaction evidence="8">
        <text>[GlcNAc-(1-&gt;4)-Mur2Ac(oyl-L-Ala-gamma-D-Glu-L-Lys-D-Ala-D-Ala)](n)-di-trans,octa-cis-undecaprenyl diphosphate + beta-D-GlcNAc-(1-&gt;4)-Mur2Ac(oyl-L-Ala-gamma-D-Glu-L-Lys-D-Ala-D-Ala)-di-trans,octa-cis-undecaprenyl diphosphate = [GlcNAc-(1-&gt;4)-Mur2Ac(oyl-L-Ala-gamma-D-Glu-L-Lys-D-Ala-D-Ala)](n+1)-di-trans,octa-cis-undecaprenyl diphosphate + di-trans,octa-cis-undecaprenyl diphosphate + H(+)</text>
        <dbReference type="Rhea" id="RHEA:23708"/>
        <dbReference type="Rhea" id="RHEA-COMP:9602"/>
        <dbReference type="Rhea" id="RHEA-COMP:9603"/>
        <dbReference type="ChEBI" id="CHEBI:15378"/>
        <dbReference type="ChEBI" id="CHEBI:58405"/>
        <dbReference type="ChEBI" id="CHEBI:60033"/>
        <dbReference type="ChEBI" id="CHEBI:78435"/>
        <dbReference type="EC" id="2.4.99.28"/>
    </reaction>
</comment>
<evidence type="ECO:0000256" key="6">
    <source>
        <dbReference type="ARBA" id="ARBA00023268"/>
    </source>
</evidence>
<keyword evidence="3" id="KW-0328">Glycosyltransferase</keyword>
<evidence type="ECO:0000259" key="10">
    <source>
        <dbReference type="PROSITE" id="PS50853"/>
    </source>
</evidence>
<keyword evidence="4" id="KW-0808">Transferase</keyword>
<name>A0ABR9QPY7_9BACI</name>
<evidence type="ECO:0000256" key="4">
    <source>
        <dbReference type="ARBA" id="ARBA00022679"/>
    </source>
</evidence>
<dbReference type="EMBL" id="JADCLJ010000024">
    <property type="protein sequence ID" value="MBE4910244.1"/>
    <property type="molecule type" value="Genomic_DNA"/>
</dbReference>
<dbReference type="SUPFAM" id="SSF56601">
    <property type="entry name" value="beta-lactamase/transpeptidase-like"/>
    <property type="match status" value="1"/>
</dbReference>
<dbReference type="Gene3D" id="2.60.40.10">
    <property type="entry name" value="Immunoglobulins"/>
    <property type="match status" value="1"/>
</dbReference>
<dbReference type="InterPro" id="IPR023346">
    <property type="entry name" value="Lysozyme-like_dom_sf"/>
</dbReference>
<protein>
    <submittedName>
        <fullName evidence="11">PBP1A family penicillin-binding protein</fullName>
    </submittedName>
</protein>
<reference evidence="11 12" key="1">
    <citation type="submission" date="2020-10" db="EMBL/GenBank/DDBJ databases">
        <title>Bacillus sp. HD4P25, an endophyte from a halophyte.</title>
        <authorList>
            <person name="Sun J.-Q."/>
        </authorList>
    </citation>
    <scope>NUCLEOTIDE SEQUENCE [LARGE SCALE GENOMIC DNA]</scope>
    <source>
        <strain evidence="11 12">YIM 93174</strain>
    </source>
</reference>
<dbReference type="InterPro" id="IPR001460">
    <property type="entry name" value="PCN-bd_Tpept"/>
</dbReference>
<evidence type="ECO:0000313" key="12">
    <source>
        <dbReference type="Proteomes" id="UP001516662"/>
    </source>
</evidence>
<dbReference type="PANTHER" id="PTHR32282">
    <property type="entry name" value="BINDING PROTEIN TRANSPEPTIDASE, PUTATIVE-RELATED"/>
    <property type="match status" value="1"/>
</dbReference>
<comment type="caution">
    <text evidence="11">The sequence shown here is derived from an EMBL/GenBank/DDBJ whole genome shotgun (WGS) entry which is preliminary data.</text>
</comment>
<dbReference type="InterPro" id="IPR013783">
    <property type="entry name" value="Ig-like_fold"/>
</dbReference>
<evidence type="ECO:0000256" key="1">
    <source>
        <dbReference type="ARBA" id="ARBA00022645"/>
    </source>
</evidence>
<organism evidence="11 12">
    <name type="scientific">Litchfieldia luteola</name>
    <dbReference type="NCBI Taxonomy" id="682179"/>
    <lineage>
        <taxon>Bacteria</taxon>
        <taxon>Bacillati</taxon>
        <taxon>Bacillota</taxon>
        <taxon>Bacilli</taxon>
        <taxon>Bacillales</taxon>
        <taxon>Bacillaceae</taxon>
        <taxon>Litchfieldia</taxon>
    </lineage>
</organism>
<dbReference type="PROSITE" id="PS50853">
    <property type="entry name" value="FN3"/>
    <property type="match status" value="1"/>
</dbReference>
<dbReference type="CDD" id="cd00063">
    <property type="entry name" value="FN3"/>
    <property type="match status" value="1"/>
</dbReference>
<dbReference type="InterPro" id="IPR036116">
    <property type="entry name" value="FN3_sf"/>
</dbReference>
<evidence type="ECO:0000256" key="9">
    <source>
        <dbReference type="SAM" id="MobiDB-lite"/>
    </source>
</evidence>
<dbReference type="Gene3D" id="1.10.3810.10">
    <property type="entry name" value="Biosynthetic peptidoglycan transglycosylase-like"/>
    <property type="match status" value="1"/>
</dbReference>
<dbReference type="Pfam" id="PF00905">
    <property type="entry name" value="Transpeptidase"/>
    <property type="match status" value="1"/>
</dbReference>
<feature type="region of interest" description="Disordered" evidence="9">
    <location>
        <begin position="749"/>
        <end position="794"/>
    </location>
</feature>
<keyword evidence="2" id="KW-0645">Protease</keyword>
<dbReference type="InterPro" id="IPR012338">
    <property type="entry name" value="Beta-lactam/transpept-like"/>
</dbReference>
<sequence length="794" mass="87683">MIGGATTFFVLAKDAPPLDESLLKDPLSSKVYDMNGELIAELGIEKRTHVSYNEIPELVRNAFIATEDVRFYKHHGIDIIRFVGAVIANVTDGFGSQGASTITQQVVKNYFLTPEKTLTRKAQEAWLAYQLESKFSKEEILEIYLNKILFGGSTHGVAKAAETYFGKELTELELHEAAMLAGIPQSPNNYNPFNYPEAAEKRRNIVLSLMEQHGYISADEAKAAKAIPVQDSIVDSKPVSKPIDTFLDQVKIEIKELGDIDVYSAGLEIYTTFDPNAQAHIDQLLADNDAISYPNDEFQAGIALLDTRTGEIRALGGGRNQTETSRINFAIDPLNQPGSTIKPIIDYGPAIEYLKWSTYHQIDDEPYTYSDPNRTPIKNYDNKHLGQMSIRTALAKSRNIPALKAMQAVGLKQAQDFAVNLGMPFEDHVYESYSIGGISEGVSPLQMAGAYSAFGNKGVYIKPYAIKKIIYPDETEVDLMPEPNPVMKDSTAFMVTDMLKSVMLPGGTASGYNVPGLHIAGKTGTTNFDSETRKKYDIPSGAVPDIWFVGYTPNYTAAIWTGYRDNKEWMRTKDEQQIAKKLFKNIITTISEGKDTQDYPIPNSVVKVAVENGSNPAKLASEFTPEDMVVSEYFIKGTEPTEVSDKFKELTPPLEPTINYDQEKNELTLTWSYLENELEGISFEISESIDEGPYTVLTTQKELTLIIPNPIPEAKYRYQIIAVSDANPENRSEPATIETEIPAVIEDEIDLFPDDEGEDPGDGDGSGDGDGNGDGTGIKPPDIVEPPGNPNDED</sequence>
<accession>A0ABR9QPY7</accession>
<dbReference type="InterPro" id="IPR003961">
    <property type="entry name" value="FN3_dom"/>
</dbReference>
<keyword evidence="5" id="KW-0378">Hydrolase</keyword>
<evidence type="ECO:0000256" key="3">
    <source>
        <dbReference type="ARBA" id="ARBA00022676"/>
    </source>
</evidence>
<feature type="compositionally biased region" description="Pro residues" evidence="9">
    <location>
        <begin position="783"/>
        <end position="794"/>
    </location>
</feature>
<dbReference type="InterPro" id="IPR001264">
    <property type="entry name" value="Glyco_trans_51"/>
</dbReference>
<evidence type="ECO:0000256" key="5">
    <source>
        <dbReference type="ARBA" id="ARBA00022801"/>
    </source>
</evidence>
<dbReference type="Gene3D" id="3.40.710.10">
    <property type="entry name" value="DD-peptidase/beta-lactamase superfamily"/>
    <property type="match status" value="1"/>
</dbReference>
<keyword evidence="1" id="KW-0121">Carboxypeptidase</keyword>
<feature type="domain" description="Fibronectin type-III" evidence="10">
    <location>
        <begin position="652"/>
        <end position="742"/>
    </location>
</feature>
<evidence type="ECO:0000256" key="2">
    <source>
        <dbReference type="ARBA" id="ARBA00022670"/>
    </source>
</evidence>
<keyword evidence="12" id="KW-1185">Reference proteome</keyword>
<feature type="compositionally biased region" description="Acidic residues" evidence="9">
    <location>
        <begin position="749"/>
        <end position="767"/>
    </location>
</feature>